<organism evidence="3 4">
    <name type="scientific">Periconia macrospinosa</name>
    <dbReference type="NCBI Taxonomy" id="97972"/>
    <lineage>
        <taxon>Eukaryota</taxon>
        <taxon>Fungi</taxon>
        <taxon>Dikarya</taxon>
        <taxon>Ascomycota</taxon>
        <taxon>Pezizomycotina</taxon>
        <taxon>Dothideomycetes</taxon>
        <taxon>Pleosporomycetidae</taxon>
        <taxon>Pleosporales</taxon>
        <taxon>Massarineae</taxon>
        <taxon>Periconiaceae</taxon>
        <taxon>Periconia</taxon>
    </lineage>
</organism>
<evidence type="ECO:0000313" key="3">
    <source>
        <dbReference type="EMBL" id="PVH91648.1"/>
    </source>
</evidence>
<keyword evidence="1" id="KW-0472">Membrane</keyword>
<dbReference type="OrthoDB" id="1523883at2759"/>
<dbReference type="EMBL" id="KZ805808">
    <property type="protein sequence ID" value="PVH91648.1"/>
    <property type="molecule type" value="Genomic_DNA"/>
</dbReference>
<keyword evidence="1" id="KW-0812">Transmembrane</keyword>
<keyword evidence="4" id="KW-1185">Reference proteome</keyword>
<gene>
    <name evidence="3" type="ORF">DM02DRAFT_663752</name>
</gene>
<dbReference type="Proteomes" id="UP000244855">
    <property type="component" value="Unassembled WGS sequence"/>
</dbReference>
<feature type="signal peptide" evidence="2">
    <location>
        <begin position="1"/>
        <end position="17"/>
    </location>
</feature>
<evidence type="ECO:0008006" key="5">
    <source>
        <dbReference type="Google" id="ProtNLM"/>
    </source>
</evidence>
<dbReference type="AlphaFoldDB" id="A0A2V1D0S9"/>
<feature type="transmembrane region" description="Helical" evidence="1">
    <location>
        <begin position="142"/>
        <end position="161"/>
    </location>
</feature>
<protein>
    <recommendedName>
        <fullName evidence="5">DUF1772-domain-containing protein</fullName>
    </recommendedName>
</protein>
<name>A0A2V1D0S9_9PLEO</name>
<evidence type="ECO:0000313" key="4">
    <source>
        <dbReference type="Proteomes" id="UP000244855"/>
    </source>
</evidence>
<evidence type="ECO:0000256" key="2">
    <source>
        <dbReference type="SAM" id="SignalP"/>
    </source>
</evidence>
<feature type="chain" id="PRO_5016049385" description="DUF1772-domain-containing protein" evidence="2">
    <location>
        <begin position="18"/>
        <end position="164"/>
    </location>
</feature>
<proteinExistence type="predicted"/>
<accession>A0A2V1D0S9</accession>
<keyword evidence="1" id="KW-1133">Transmembrane helix</keyword>
<sequence>MTASVLIALRITPLVSSTSLRRLVANMYQMHAFHPWLQLIGHDSPSFGDDLSLWLPEMVKRSLTDLGISFIVGVSSGGLNLYVRTAGQAWGWYAASFAFTLAHLIFSQEALRQLEGAGNVEAGKQENAKALRKWLRMNKVRFFVSELPAFITAIMAVLLSLDAV</sequence>
<evidence type="ECO:0000256" key="1">
    <source>
        <dbReference type="SAM" id="Phobius"/>
    </source>
</evidence>
<reference evidence="3 4" key="1">
    <citation type="journal article" date="2018" name="Sci. Rep.">
        <title>Comparative genomics provides insights into the lifestyle and reveals functional heterogeneity of dark septate endophytic fungi.</title>
        <authorList>
            <person name="Knapp D.G."/>
            <person name="Nemeth J.B."/>
            <person name="Barry K."/>
            <person name="Hainaut M."/>
            <person name="Henrissat B."/>
            <person name="Johnson J."/>
            <person name="Kuo A."/>
            <person name="Lim J.H.P."/>
            <person name="Lipzen A."/>
            <person name="Nolan M."/>
            <person name="Ohm R.A."/>
            <person name="Tamas L."/>
            <person name="Grigoriev I.V."/>
            <person name="Spatafora J.W."/>
            <person name="Nagy L.G."/>
            <person name="Kovacs G.M."/>
        </authorList>
    </citation>
    <scope>NUCLEOTIDE SEQUENCE [LARGE SCALE GENOMIC DNA]</scope>
    <source>
        <strain evidence="3 4">DSE2036</strain>
    </source>
</reference>
<keyword evidence="2" id="KW-0732">Signal</keyword>